<dbReference type="GO" id="GO:0005634">
    <property type="term" value="C:nucleus"/>
    <property type="evidence" value="ECO:0007669"/>
    <property type="project" value="TreeGrafter"/>
</dbReference>
<keyword evidence="7 22" id="KW-0732">Signal</keyword>
<dbReference type="SUPFAM" id="SSF50998">
    <property type="entry name" value="Quinoprotein alcohol dehydrogenase-like"/>
    <property type="match status" value="1"/>
</dbReference>
<evidence type="ECO:0000256" key="4">
    <source>
        <dbReference type="ARBA" id="ARBA00022553"/>
    </source>
</evidence>
<keyword evidence="10" id="KW-0256">Endoplasmic reticulum</keyword>
<evidence type="ECO:0000256" key="20">
    <source>
        <dbReference type="PROSITE-ProRule" id="PRU10141"/>
    </source>
</evidence>
<keyword evidence="5" id="KW-0808">Transferase</keyword>
<evidence type="ECO:0000256" key="13">
    <source>
        <dbReference type="ARBA" id="ARBA00022989"/>
    </source>
</evidence>
<evidence type="ECO:0000256" key="12">
    <source>
        <dbReference type="ARBA" id="ARBA00022845"/>
    </source>
</evidence>
<keyword evidence="8 20" id="KW-0547">Nucleotide-binding</keyword>
<dbReference type="Proteomes" id="UP000318571">
    <property type="component" value="Chromosome 5"/>
</dbReference>
<dbReference type="Gene3D" id="3.30.200.20">
    <property type="entry name" value="Phosphorylase Kinase, domain 1"/>
    <property type="match status" value="1"/>
</dbReference>
<dbReference type="FunFam" id="3.30.200.20:FF:000193">
    <property type="entry name" value="Eukaryotic translation initiation factor 2-alpha kinase 3"/>
    <property type="match status" value="1"/>
</dbReference>
<dbReference type="GO" id="GO:0006986">
    <property type="term" value="P:response to unfolded protein"/>
    <property type="evidence" value="ECO:0007669"/>
    <property type="project" value="UniProtKB-KW"/>
</dbReference>
<keyword evidence="13" id="KW-1133">Transmembrane helix</keyword>
<evidence type="ECO:0000256" key="1">
    <source>
        <dbReference type="ARBA" id="ARBA00004115"/>
    </source>
</evidence>
<dbReference type="Gene3D" id="1.10.510.10">
    <property type="entry name" value="Transferase(Phosphotransferase) domain 1"/>
    <property type="match status" value="1"/>
</dbReference>
<feature type="signal peptide" evidence="22">
    <location>
        <begin position="1"/>
        <end position="34"/>
    </location>
</feature>
<evidence type="ECO:0000256" key="19">
    <source>
        <dbReference type="ARBA" id="ARBA00041500"/>
    </source>
</evidence>
<dbReference type="STRING" id="6832.A0A553PGQ4"/>
<dbReference type="GO" id="GO:0005789">
    <property type="term" value="C:endoplasmic reticulum membrane"/>
    <property type="evidence" value="ECO:0007669"/>
    <property type="project" value="UniProtKB-SubCell"/>
</dbReference>
<dbReference type="EC" id="2.7.11.1" evidence="2"/>
<keyword evidence="3" id="KW-0723">Serine/threonine-protein kinase</keyword>
<evidence type="ECO:0000256" key="8">
    <source>
        <dbReference type="ARBA" id="ARBA00022741"/>
    </source>
</evidence>
<evidence type="ECO:0000256" key="16">
    <source>
        <dbReference type="ARBA" id="ARBA00023180"/>
    </source>
</evidence>
<dbReference type="AlphaFoldDB" id="A0A553PGQ4"/>
<evidence type="ECO:0000313" key="25">
    <source>
        <dbReference type="Proteomes" id="UP000318571"/>
    </source>
</evidence>
<dbReference type="FunFam" id="1.10.510.10:FF:000251">
    <property type="entry name" value="eukaryotic translation initiation factor 2-alpha kinase 3"/>
    <property type="match status" value="1"/>
</dbReference>
<feature type="region of interest" description="Disordered" evidence="21">
    <location>
        <begin position="33"/>
        <end position="63"/>
    </location>
</feature>
<evidence type="ECO:0000256" key="15">
    <source>
        <dbReference type="ARBA" id="ARBA00023136"/>
    </source>
</evidence>
<keyword evidence="15" id="KW-0472">Membrane</keyword>
<evidence type="ECO:0000256" key="3">
    <source>
        <dbReference type="ARBA" id="ARBA00022527"/>
    </source>
</evidence>
<feature type="region of interest" description="Disordered" evidence="21">
    <location>
        <begin position="710"/>
        <end position="736"/>
    </location>
</feature>
<proteinExistence type="inferred from homology"/>
<dbReference type="InterPro" id="IPR000719">
    <property type="entry name" value="Prot_kinase_dom"/>
</dbReference>
<evidence type="ECO:0000256" key="5">
    <source>
        <dbReference type="ARBA" id="ARBA00022679"/>
    </source>
</evidence>
<comment type="subcellular location">
    <subcellularLocation>
        <location evidence="1">Endoplasmic reticulum membrane</location>
        <topology evidence="1">Single-pass type I membrane protein</topology>
    </subcellularLocation>
</comment>
<dbReference type="PROSITE" id="PS00107">
    <property type="entry name" value="PROTEIN_KINASE_ATP"/>
    <property type="match status" value="1"/>
</dbReference>
<dbReference type="OrthoDB" id="341578at2759"/>
<evidence type="ECO:0000313" key="24">
    <source>
        <dbReference type="EMBL" id="TRY76867.1"/>
    </source>
</evidence>
<feature type="compositionally biased region" description="Polar residues" evidence="21">
    <location>
        <begin position="715"/>
        <end position="736"/>
    </location>
</feature>
<protein>
    <recommendedName>
        <fullName evidence="2">non-specific serine/threonine protein kinase</fullName>
        <ecNumber evidence="2">2.7.11.1</ecNumber>
    </recommendedName>
    <alternativeName>
        <fullName evidence="19">PRKR-like endoplasmic reticulum kinase</fullName>
    </alternativeName>
</protein>
<evidence type="ECO:0000256" key="18">
    <source>
        <dbReference type="ARBA" id="ARBA00037982"/>
    </source>
</evidence>
<evidence type="ECO:0000256" key="10">
    <source>
        <dbReference type="ARBA" id="ARBA00022824"/>
    </source>
</evidence>
<evidence type="ECO:0000256" key="7">
    <source>
        <dbReference type="ARBA" id="ARBA00022729"/>
    </source>
</evidence>
<dbReference type="Pfam" id="PF13360">
    <property type="entry name" value="PQQ_2"/>
    <property type="match status" value="1"/>
</dbReference>
<sequence>MAIMRFRVSLWTVALSSWALWICLGSLNPARAQAETPSAEPPSQDPEAATPRQRIPYCPPEDKESLARKNSNLIMVSTLDGKISALDPAHEGRLLWSVDTGPAGSMLSSTISQMELTNAGKFVKLIPSLGGGLYKFDGETLEAVPLSAEALLRSSFKFADNTIITGGRENRRYGIEMDTGMVRYECAMDGCRNFGTGTDSLDDIIVVHRETQTVRAIEPRTGHEKWNFSVSQHNLDLFPGLEDLCHNESESDEPSFINEDDRDEVFKAVVSDGVICSVKKAHPDQIVWKRDFQTPIVHAWEIRNGKLFKIDLFSTSAFPSTPQGEVLVEGRDPLMYVASHNKQLYIQESERLRLVHAHQLDRVPKVSWRPYLLTSHSRTPHYNHGKHANDEGILPLLTFDEKVAENTALAVFTGSDYPYDSGLYLFPEEPTLEYDPVLDYDQQSSLPGIEDGSKMNGIDLNVYSLYYWWKEVTFISILTALLLNVILTQPVILELNLFGSRPKPDQPKQSVVVIEVPVQVPAPNNSSEARTPDSASSGASLNRELSWQRSYDSGHFESRYLADFEPVQCLGKGGFGVVFEAKNKLDDNKYAVKRIRLPKSDHAKKKVMREVKFLAKLEHRNIVRYYNTWLESPPPGWQEDHDKRWRLEDLGASMNEDVSSMTRTEFDESGTSLGINTKNLQFSRDCGNNSLHLPPSKGGDRNSFSIVFEDESSSERTSASQTNPNESHCSDSSTEGTCEDALEWDKANWKEEGQREEKKSQQVYLYIVMQLCQKQSLRDWLRDCVMNRSRQQSLQMFHEICLGVEYVHSQQLIHRDLKPGNIFFSTDGTVKIGDFGLVTGRVDVLDCQDDDQSNVSEESPMLSSHNQNFNHTDQVGTELYMSPEQIKRMKYNYKVDIYSLGLILFELLVPFSTQMERLDTLSKLRKLEFPDHFINQDEYHLVKAMLSHSPDERPDTNEVLESEFMALVIECSVNGDVGSVEGGRKRNHSSRSEE</sequence>
<accession>A0A553PGQ4</accession>
<dbReference type="InterPro" id="IPR011047">
    <property type="entry name" value="Quinoprotein_ADH-like_sf"/>
</dbReference>
<evidence type="ECO:0000256" key="21">
    <source>
        <dbReference type="SAM" id="MobiDB-lite"/>
    </source>
</evidence>
<comment type="similarity">
    <text evidence="18">Belongs to the protein kinase superfamily. Ser/Thr protein kinase family. GCN2 subfamily.</text>
</comment>
<dbReference type="EMBL" id="VCGU01000004">
    <property type="protein sequence ID" value="TRY76867.1"/>
    <property type="molecule type" value="Genomic_DNA"/>
</dbReference>
<keyword evidence="14" id="KW-0346">Stress response</keyword>
<dbReference type="InterPro" id="IPR050339">
    <property type="entry name" value="CC_SR_Kinase"/>
</dbReference>
<evidence type="ECO:0000256" key="22">
    <source>
        <dbReference type="SAM" id="SignalP"/>
    </source>
</evidence>
<name>A0A553PGQ4_TIGCA</name>
<dbReference type="InterPro" id="IPR018391">
    <property type="entry name" value="PQQ_b-propeller_rpt"/>
</dbReference>
<reference evidence="24 25" key="1">
    <citation type="journal article" date="2018" name="Nat. Ecol. Evol.">
        <title>Genomic signatures of mitonuclear coevolution across populations of Tigriopus californicus.</title>
        <authorList>
            <person name="Barreto F.S."/>
            <person name="Watson E.T."/>
            <person name="Lima T.G."/>
            <person name="Willett C.S."/>
            <person name="Edmands S."/>
            <person name="Li W."/>
            <person name="Burton R.S."/>
        </authorList>
    </citation>
    <scope>NUCLEOTIDE SEQUENCE [LARGE SCALE GENOMIC DNA]</scope>
    <source>
        <strain evidence="24 25">San Diego</strain>
    </source>
</reference>
<dbReference type="GO" id="GO:0034976">
    <property type="term" value="P:response to endoplasmic reticulum stress"/>
    <property type="evidence" value="ECO:0007669"/>
    <property type="project" value="UniProtKB-ARBA"/>
</dbReference>
<dbReference type="PANTHER" id="PTHR11042:SF91">
    <property type="entry name" value="EUKARYOTIC TRANSLATION INITIATION FACTOR 2-ALPHA KINASE"/>
    <property type="match status" value="1"/>
</dbReference>
<keyword evidence="12" id="KW-0810">Translation regulation</keyword>
<evidence type="ECO:0000256" key="11">
    <source>
        <dbReference type="ARBA" id="ARBA00022840"/>
    </source>
</evidence>
<organism evidence="24 25">
    <name type="scientific">Tigriopus californicus</name>
    <name type="common">Marine copepod</name>
    <dbReference type="NCBI Taxonomy" id="6832"/>
    <lineage>
        <taxon>Eukaryota</taxon>
        <taxon>Metazoa</taxon>
        <taxon>Ecdysozoa</taxon>
        <taxon>Arthropoda</taxon>
        <taxon>Crustacea</taxon>
        <taxon>Multicrustacea</taxon>
        <taxon>Hexanauplia</taxon>
        <taxon>Copepoda</taxon>
        <taxon>Harpacticoida</taxon>
        <taxon>Harpacticidae</taxon>
        <taxon>Tigriopus</taxon>
    </lineage>
</organism>
<dbReference type="PROSITE" id="PS50011">
    <property type="entry name" value="PROTEIN_KINASE_DOM"/>
    <property type="match status" value="1"/>
</dbReference>
<dbReference type="GO" id="GO:0005524">
    <property type="term" value="F:ATP binding"/>
    <property type="evidence" value="ECO:0007669"/>
    <property type="project" value="UniProtKB-UniRule"/>
</dbReference>
<feature type="binding site" evidence="20">
    <location>
        <position position="593"/>
    </location>
    <ligand>
        <name>ATP</name>
        <dbReference type="ChEBI" id="CHEBI:30616"/>
    </ligand>
</feature>
<evidence type="ECO:0000256" key="2">
    <source>
        <dbReference type="ARBA" id="ARBA00012513"/>
    </source>
</evidence>
<dbReference type="SUPFAM" id="SSF56112">
    <property type="entry name" value="Protein kinase-like (PK-like)"/>
    <property type="match status" value="1"/>
</dbReference>
<dbReference type="GO" id="GO:0004694">
    <property type="term" value="F:eukaryotic translation initiation factor 2alpha kinase activity"/>
    <property type="evidence" value="ECO:0007669"/>
    <property type="project" value="TreeGrafter"/>
</dbReference>
<evidence type="ECO:0000256" key="6">
    <source>
        <dbReference type="ARBA" id="ARBA00022692"/>
    </source>
</evidence>
<keyword evidence="9" id="KW-0418">Kinase</keyword>
<dbReference type="OMA" id="CMIEERE"/>
<keyword evidence="6" id="KW-0812">Transmembrane</keyword>
<dbReference type="InterPro" id="IPR017441">
    <property type="entry name" value="Protein_kinase_ATP_BS"/>
</dbReference>
<dbReference type="SMART" id="SM00564">
    <property type="entry name" value="PQQ"/>
    <property type="match status" value="2"/>
</dbReference>
<keyword evidence="17" id="KW-0834">Unfolded protein response</keyword>
<keyword evidence="4" id="KW-0597">Phosphoprotein</keyword>
<feature type="domain" description="Protein kinase" evidence="23">
    <location>
        <begin position="564"/>
        <end position="965"/>
    </location>
</feature>
<keyword evidence="11 20" id="KW-0067">ATP-binding</keyword>
<dbReference type="PROSITE" id="PS00108">
    <property type="entry name" value="PROTEIN_KINASE_ST"/>
    <property type="match status" value="1"/>
</dbReference>
<feature type="chain" id="PRO_5021874216" description="non-specific serine/threonine protein kinase" evidence="22">
    <location>
        <begin position="35"/>
        <end position="994"/>
    </location>
</feature>
<evidence type="ECO:0000256" key="9">
    <source>
        <dbReference type="ARBA" id="ARBA00022777"/>
    </source>
</evidence>
<comment type="caution">
    <text evidence="24">The sequence shown here is derived from an EMBL/GenBank/DDBJ whole genome shotgun (WGS) entry which is preliminary data.</text>
</comment>
<evidence type="ECO:0000259" key="23">
    <source>
        <dbReference type="PROSITE" id="PS50011"/>
    </source>
</evidence>
<dbReference type="InterPro" id="IPR011009">
    <property type="entry name" value="Kinase-like_dom_sf"/>
</dbReference>
<dbReference type="PANTHER" id="PTHR11042">
    <property type="entry name" value="EUKARYOTIC TRANSLATION INITIATION FACTOR 2-ALPHA KINASE EIF2-ALPHA KINASE -RELATED"/>
    <property type="match status" value="1"/>
</dbReference>
<gene>
    <name evidence="24" type="ORF">TCAL_03837</name>
</gene>
<evidence type="ECO:0000256" key="14">
    <source>
        <dbReference type="ARBA" id="ARBA00023016"/>
    </source>
</evidence>
<keyword evidence="25" id="KW-1185">Reference proteome</keyword>
<dbReference type="InterPro" id="IPR008271">
    <property type="entry name" value="Ser/Thr_kinase_AS"/>
</dbReference>
<dbReference type="InterPro" id="IPR002372">
    <property type="entry name" value="PQQ_rpt_dom"/>
</dbReference>
<dbReference type="SMART" id="SM00220">
    <property type="entry name" value="S_TKc"/>
    <property type="match status" value="1"/>
</dbReference>
<evidence type="ECO:0000256" key="17">
    <source>
        <dbReference type="ARBA" id="ARBA00023230"/>
    </source>
</evidence>
<dbReference type="Pfam" id="PF00069">
    <property type="entry name" value="Pkinase"/>
    <property type="match status" value="2"/>
</dbReference>
<dbReference type="InterPro" id="IPR015943">
    <property type="entry name" value="WD40/YVTN_repeat-like_dom_sf"/>
</dbReference>
<dbReference type="Gene3D" id="2.130.10.10">
    <property type="entry name" value="YVTN repeat-like/Quinoprotein amine dehydrogenase"/>
    <property type="match status" value="1"/>
</dbReference>
<keyword evidence="16" id="KW-0325">Glycoprotein</keyword>